<protein>
    <submittedName>
        <fullName evidence="3">Uncharacterized protein</fullName>
    </submittedName>
</protein>
<keyword evidence="2" id="KW-0812">Transmembrane</keyword>
<dbReference type="AlphaFoldDB" id="A0A517NZA9"/>
<keyword evidence="2" id="KW-0472">Membrane</keyword>
<reference evidence="3 4" key="1">
    <citation type="submission" date="2019-02" db="EMBL/GenBank/DDBJ databases">
        <title>Deep-cultivation of Planctomycetes and their phenomic and genomic characterization uncovers novel biology.</title>
        <authorList>
            <person name="Wiegand S."/>
            <person name="Jogler M."/>
            <person name="Boedeker C."/>
            <person name="Pinto D."/>
            <person name="Vollmers J."/>
            <person name="Rivas-Marin E."/>
            <person name="Kohn T."/>
            <person name="Peeters S.H."/>
            <person name="Heuer A."/>
            <person name="Rast P."/>
            <person name="Oberbeckmann S."/>
            <person name="Bunk B."/>
            <person name="Jeske O."/>
            <person name="Meyerdierks A."/>
            <person name="Storesund J.E."/>
            <person name="Kallscheuer N."/>
            <person name="Luecker S."/>
            <person name="Lage O.M."/>
            <person name="Pohl T."/>
            <person name="Merkel B.J."/>
            <person name="Hornburger P."/>
            <person name="Mueller R.-W."/>
            <person name="Bruemmer F."/>
            <person name="Labrenz M."/>
            <person name="Spormann A.M."/>
            <person name="Op den Camp H."/>
            <person name="Overmann J."/>
            <person name="Amann R."/>
            <person name="Jetten M.S.M."/>
            <person name="Mascher T."/>
            <person name="Medema M.H."/>
            <person name="Devos D.P."/>
            <person name="Kaster A.-K."/>
            <person name="Ovreas L."/>
            <person name="Rohde M."/>
            <person name="Galperin M.Y."/>
            <person name="Jogler C."/>
        </authorList>
    </citation>
    <scope>NUCLEOTIDE SEQUENCE [LARGE SCALE GENOMIC DNA]</scope>
    <source>
        <strain evidence="3 4">K23_9</strain>
    </source>
</reference>
<feature type="transmembrane region" description="Helical" evidence="2">
    <location>
        <begin position="202"/>
        <end position="225"/>
    </location>
</feature>
<name>A0A517NZA9_9BACT</name>
<dbReference type="Proteomes" id="UP000319817">
    <property type="component" value="Chromosome"/>
</dbReference>
<keyword evidence="4" id="KW-1185">Reference proteome</keyword>
<feature type="compositionally biased region" description="Low complexity" evidence="1">
    <location>
        <begin position="8"/>
        <end position="24"/>
    </location>
</feature>
<evidence type="ECO:0000256" key="2">
    <source>
        <dbReference type="SAM" id="Phobius"/>
    </source>
</evidence>
<evidence type="ECO:0000256" key="1">
    <source>
        <dbReference type="SAM" id="MobiDB-lite"/>
    </source>
</evidence>
<gene>
    <name evidence="3" type="ORF">K239x_44580</name>
</gene>
<dbReference type="EMBL" id="CP036526">
    <property type="protein sequence ID" value="QDT12448.1"/>
    <property type="molecule type" value="Genomic_DNA"/>
</dbReference>
<keyword evidence="2" id="KW-1133">Transmembrane helix</keyword>
<feature type="transmembrane region" description="Helical" evidence="2">
    <location>
        <begin position="148"/>
        <end position="166"/>
    </location>
</feature>
<accession>A0A517NZA9</accession>
<feature type="region of interest" description="Disordered" evidence="1">
    <location>
        <begin position="1"/>
        <end position="45"/>
    </location>
</feature>
<dbReference type="RefSeq" id="WP_145420338.1">
    <property type="nucleotide sequence ID" value="NZ_CP036526.1"/>
</dbReference>
<sequence length="243" mass="25826">MSNTPKHSAAGSAPAAASISDSDSNPLTNPHDSFRPTAEPSHTALKPTGVTVAGVISLLAGMSGILIGVMVIVQVLFGQQISDALMPAGAQAQAQRDMNAAMAAINAKYIIPHVLSSLGGLAISTCLIIGGIGCLASKSWTPRWMGKTLLALLVYEVLRTIFYVALQFETIPLVQLHMDNIADANSGNGGPPAAMVQSIQKISMIIGFAFWATWFVVKCGIAIWGRRYFGRDYVRDYFKTNSN</sequence>
<feature type="transmembrane region" description="Helical" evidence="2">
    <location>
        <begin position="50"/>
        <end position="77"/>
    </location>
</feature>
<organism evidence="3 4">
    <name type="scientific">Stieleria marina</name>
    <dbReference type="NCBI Taxonomy" id="1930275"/>
    <lineage>
        <taxon>Bacteria</taxon>
        <taxon>Pseudomonadati</taxon>
        <taxon>Planctomycetota</taxon>
        <taxon>Planctomycetia</taxon>
        <taxon>Pirellulales</taxon>
        <taxon>Pirellulaceae</taxon>
        <taxon>Stieleria</taxon>
    </lineage>
</organism>
<evidence type="ECO:0000313" key="4">
    <source>
        <dbReference type="Proteomes" id="UP000319817"/>
    </source>
</evidence>
<proteinExistence type="predicted"/>
<feature type="transmembrane region" description="Helical" evidence="2">
    <location>
        <begin position="110"/>
        <end position="136"/>
    </location>
</feature>
<evidence type="ECO:0000313" key="3">
    <source>
        <dbReference type="EMBL" id="QDT12448.1"/>
    </source>
</evidence>